<feature type="transmembrane region" description="Helical" evidence="8">
    <location>
        <begin position="250"/>
        <end position="269"/>
    </location>
</feature>
<feature type="transmembrane region" description="Helical" evidence="8">
    <location>
        <begin position="221"/>
        <end position="244"/>
    </location>
</feature>
<dbReference type="PROSITE" id="PS01047">
    <property type="entry name" value="HMA_1"/>
    <property type="match status" value="1"/>
</dbReference>
<dbReference type="InterPro" id="IPR023299">
    <property type="entry name" value="ATPase_P-typ_cyto_dom_N"/>
</dbReference>
<dbReference type="SUPFAM" id="SSF81653">
    <property type="entry name" value="Calcium ATPase, transduction domain A"/>
    <property type="match status" value="1"/>
</dbReference>
<comment type="similarity">
    <text evidence="2">Belongs to the cation transport ATPase (P-type) (TC 3.A.3) family. Type IB subfamily.</text>
</comment>
<name>A0ABR3YLA2_9PEZI</name>
<dbReference type="Gene3D" id="3.30.70.100">
    <property type="match status" value="1"/>
</dbReference>
<dbReference type="InterPro" id="IPR018303">
    <property type="entry name" value="ATPase_P-typ_P_site"/>
</dbReference>
<dbReference type="PANTHER" id="PTHR43520:SF8">
    <property type="entry name" value="P-TYPE CU(+) TRANSPORTER"/>
    <property type="match status" value="1"/>
</dbReference>
<dbReference type="NCBIfam" id="TIGR01494">
    <property type="entry name" value="ATPase_P-type"/>
    <property type="match status" value="1"/>
</dbReference>
<evidence type="ECO:0000313" key="11">
    <source>
        <dbReference type="EMBL" id="KAL1889131.1"/>
    </source>
</evidence>
<dbReference type="SUPFAM" id="SSF81660">
    <property type="entry name" value="Metal cation-transporting ATPase, ATP-binding domain N"/>
    <property type="match status" value="1"/>
</dbReference>
<dbReference type="CDD" id="cd00371">
    <property type="entry name" value="HMA"/>
    <property type="match status" value="1"/>
</dbReference>
<keyword evidence="12" id="KW-1185">Reference proteome</keyword>
<evidence type="ECO:0000256" key="2">
    <source>
        <dbReference type="ARBA" id="ARBA00006024"/>
    </source>
</evidence>
<evidence type="ECO:0000256" key="3">
    <source>
        <dbReference type="ARBA" id="ARBA00022692"/>
    </source>
</evidence>
<dbReference type="InterPro" id="IPR001757">
    <property type="entry name" value="P_typ_ATPase"/>
</dbReference>
<evidence type="ECO:0000256" key="8">
    <source>
        <dbReference type="SAM" id="Phobius"/>
    </source>
</evidence>
<evidence type="ECO:0000256" key="5">
    <source>
        <dbReference type="ARBA" id="ARBA00022967"/>
    </source>
</evidence>
<reference evidence="11 12" key="1">
    <citation type="journal article" date="2024" name="IMA Fungus">
        <title>IMA Genome - F19 : A genome assembly and annotation guide to empower mycologists, including annotated draft genome sequences of Ceratocystis pirilliformis, Diaporthe australafricana, Fusarium ophioides, Paecilomyces lecythidis, and Sporothrix stenoceras.</title>
        <authorList>
            <person name="Aylward J."/>
            <person name="Wilson A.M."/>
            <person name="Visagie C.M."/>
            <person name="Spraker J."/>
            <person name="Barnes I."/>
            <person name="Buitendag C."/>
            <person name="Ceriani C."/>
            <person name="Del Mar Angel L."/>
            <person name="du Plessis D."/>
            <person name="Fuchs T."/>
            <person name="Gasser K."/>
            <person name="Kramer D."/>
            <person name="Li W."/>
            <person name="Munsamy K."/>
            <person name="Piso A."/>
            <person name="Price J.L."/>
            <person name="Sonnekus B."/>
            <person name="Thomas C."/>
            <person name="van der Nest A."/>
            <person name="van Dijk A."/>
            <person name="van Heerden A."/>
            <person name="van Vuuren N."/>
            <person name="Yilmaz N."/>
            <person name="Duong T.A."/>
            <person name="van der Merwe N.A."/>
            <person name="Wingfield M.J."/>
            <person name="Wingfield B.D."/>
        </authorList>
    </citation>
    <scope>NUCLEOTIDE SEQUENCE [LARGE SCALE GENOMIC DNA]</scope>
    <source>
        <strain evidence="11 12">CMW 5346</strain>
    </source>
</reference>
<dbReference type="Gene3D" id="3.40.50.1000">
    <property type="entry name" value="HAD superfamily/HAD-like"/>
    <property type="match status" value="1"/>
</dbReference>
<comment type="caution">
    <text evidence="11">The sequence shown here is derived from an EMBL/GenBank/DDBJ whole genome shotgun (WGS) entry which is preliminary data.</text>
</comment>
<evidence type="ECO:0000313" key="12">
    <source>
        <dbReference type="Proteomes" id="UP001583186"/>
    </source>
</evidence>
<dbReference type="InterPro" id="IPR006121">
    <property type="entry name" value="HMA_dom"/>
</dbReference>
<keyword evidence="5" id="KW-1278">Translocase</keyword>
<evidence type="ECO:0000256" key="6">
    <source>
        <dbReference type="ARBA" id="ARBA00022989"/>
    </source>
</evidence>
<evidence type="ECO:0000259" key="10">
    <source>
        <dbReference type="PROSITE" id="PS50846"/>
    </source>
</evidence>
<organism evidence="11 12">
    <name type="scientific">Sporothrix stenoceras</name>
    <dbReference type="NCBI Taxonomy" id="5173"/>
    <lineage>
        <taxon>Eukaryota</taxon>
        <taxon>Fungi</taxon>
        <taxon>Dikarya</taxon>
        <taxon>Ascomycota</taxon>
        <taxon>Pezizomycotina</taxon>
        <taxon>Sordariomycetes</taxon>
        <taxon>Sordariomycetidae</taxon>
        <taxon>Ophiostomatales</taxon>
        <taxon>Ophiostomataceae</taxon>
        <taxon>Sporothrix</taxon>
    </lineage>
</organism>
<keyword evidence="7 8" id="KW-0472">Membrane</keyword>
<dbReference type="EMBL" id="JAWCUI010000079">
    <property type="protein sequence ID" value="KAL1889131.1"/>
    <property type="molecule type" value="Genomic_DNA"/>
</dbReference>
<keyword evidence="3 8" id="KW-0812">Transmembrane</keyword>
<evidence type="ECO:0000256" key="7">
    <source>
        <dbReference type="ARBA" id="ARBA00023136"/>
    </source>
</evidence>
<evidence type="ECO:0000256" key="9">
    <source>
        <dbReference type="SAM" id="SignalP"/>
    </source>
</evidence>
<gene>
    <name evidence="11" type="ORF">Sste5346_009077</name>
</gene>
<comment type="subcellular location">
    <subcellularLocation>
        <location evidence="1">Endomembrane system</location>
        <topology evidence="1">Multi-pass membrane protein</topology>
    </subcellularLocation>
</comment>
<dbReference type="PROSITE" id="PS50846">
    <property type="entry name" value="HMA_2"/>
    <property type="match status" value="1"/>
</dbReference>
<sequence length="694" mass="73242">MARCYIAASMIAFILRSADALDIGLDIQYNDEVTHNYGGEYGEEVEIEMKSGKEAPTTPLLLVTVSGMTCGACVGTVEQAIKEVDGVDDVQVSLALQEARVFLSTTKYDDIQSKIVAAIEDAGYGAVHAGCDAPPPAIRLAMLQHTDELARLRATLTGLGQYGTAVFALGTGARLSGWMTSIAALERTRSLVLLGLTMAAVWTHARWILESAWKAAKAGRATMHTLITASTLVGLSLGAAQVLFGSTATGTHYDSILGVLLIVGLGRYMDLLSRKRATRSFAGLYTLLEQTSTVELAKSGGDANKTTKGRKIPAHLVRPGDEIVIHPYRLVPCDSYVVSGTSHTNEAIVTGEARPRPKGVGDRLLAGSKNGPGLLRAAVINNDDGGSFLAQLVSRVEGALASKPAAQKKVDGITQYFVSAVLIVAVVAATVDFYSVSHVGLSSALTAAAEKLMVVLAAACPCALGLAVPCAVMAGIDVAWQNGILMLQGAETMERAAATTHVVLDKTGTLTRGTPEVTDINTHDNSKKDTQTLATLVCAAEVDAMANHPLASAVFRHMLPLCGEESWRAFRSGGGQSSDIKKVPGRGVQCQVTIQETCRHVVVGSLTYLQETGVEALPTDPTATNEDDHGSRVFVGVDGRCAATLTLHDKPKTDALQTLAALRRRGLHAGAHHTRAPLYTAQINVHRSVQNPVK</sequence>
<dbReference type="Proteomes" id="UP001583186">
    <property type="component" value="Unassembled WGS sequence"/>
</dbReference>
<feature type="chain" id="PRO_5045359628" description="HMA domain-containing protein" evidence="9">
    <location>
        <begin position="21"/>
        <end position="694"/>
    </location>
</feature>
<keyword evidence="9" id="KW-0732">Signal</keyword>
<accession>A0ABR3YLA2</accession>
<feature type="transmembrane region" description="Helical" evidence="8">
    <location>
        <begin position="416"/>
        <end position="434"/>
    </location>
</feature>
<dbReference type="InterPro" id="IPR008250">
    <property type="entry name" value="ATPase_P-typ_transduc_dom_A_sf"/>
</dbReference>
<dbReference type="Pfam" id="PF00702">
    <property type="entry name" value="Hydrolase"/>
    <property type="match status" value="1"/>
</dbReference>
<dbReference type="Pfam" id="PF00403">
    <property type="entry name" value="HMA"/>
    <property type="match status" value="1"/>
</dbReference>
<dbReference type="Gene3D" id="2.70.150.10">
    <property type="entry name" value="Calcium-transporting ATPase, cytoplasmic transduction domain A"/>
    <property type="match status" value="1"/>
</dbReference>
<dbReference type="Gene3D" id="3.40.1110.10">
    <property type="entry name" value="Calcium-transporting ATPase, cytoplasmic domain N"/>
    <property type="match status" value="1"/>
</dbReference>
<dbReference type="InterPro" id="IPR036163">
    <property type="entry name" value="HMA_dom_sf"/>
</dbReference>
<evidence type="ECO:0000256" key="4">
    <source>
        <dbReference type="ARBA" id="ARBA00022723"/>
    </source>
</evidence>
<dbReference type="PROSITE" id="PS00154">
    <property type="entry name" value="ATPASE_E1_E2"/>
    <property type="match status" value="1"/>
</dbReference>
<dbReference type="Pfam" id="PF00122">
    <property type="entry name" value="E1-E2_ATPase"/>
    <property type="match status" value="1"/>
</dbReference>
<dbReference type="SUPFAM" id="SSF55008">
    <property type="entry name" value="HMA, heavy metal-associated domain"/>
    <property type="match status" value="1"/>
</dbReference>
<feature type="signal peptide" evidence="9">
    <location>
        <begin position="1"/>
        <end position="20"/>
    </location>
</feature>
<feature type="transmembrane region" description="Helical" evidence="8">
    <location>
        <begin position="454"/>
        <end position="476"/>
    </location>
</feature>
<dbReference type="InterPro" id="IPR059000">
    <property type="entry name" value="ATPase_P-type_domA"/>
</dbReference>
<keyword evidence="6 8" id="KW-1133">Transmembrane helix</keyword>
<dbReference type="InterPro" id="IPR017969">
    <property type="entry name" value="Heavy-metal-associated_CS"/>
</dbReference>
<protein>
    <recommendedName>
        <fullName evidence="10">HMA domain-containing protein</fullName>
    </recommendedName>
</protein>
<keyword evidence="4" id="KW-0479">Metal-binding</keyword>
<feature type="domain" description="HMA" evidence="10">
    <location>
        <begin position="59"/>
        <end position="127"/>
    </location>
</feature>
<evidence type="ECO:0000256" key="1">
    <source>
        <dbReference type="ARBA" id="ARBA00004127"/>
    </source>
</evidence>
<proteinExistence type="inferred from homology"/>
<dbReference type="InterPro" id="IPR023214">
    <property type="entry name" value="HAD_sf"/>
</dbReference>
<dbReference type="PANTHER" id="PTHR43520">
    <property type="entry name" value="ATP7, ISOFORM B"/>
    <property type="match status" value="1"/>
</dbReference>